<evidence type="ECO:0000313" key="1">
    <source>
        <dbReference type="EMBL" id="ETS32860.1"/>
    </source>
</evidence>
<organism evidence="1 2">
    <name type="scientific">Photorhabdus khanii NC19</name>
    <dbReference type="NCBI Taxonomy" id="1004151"/>
    <lineage>
        <taxon>Bacteria</taxon>
        <taxon>Pseudomonadati</taxon>
        <taxon>Pseudomonadota</taxon>
        <taxon>Gammaproteobacteria</taxon>
        <taxon>Enterobacterales</taxon>
        <taxon>Morganellaceae</taxon>
        <taxon>Photorhabdus</taxon>
    </lineage>
</organism>
<gene>
    <name evidence="1" type="ORF">PTE_00951</name>
</gene>
<accession>W3VCK7</accession>
<comment type="caution">
    <text evidence="1">The sequence shown here is derived from an EMBL/GenBank/DDBJ whole genome shotgun (WGS) entry which is preliminary data.</text>
</comment>
<sequence length="51" mass="5802">MNSWGNQQLLHAVLSTVISFSLCIFKEKKMAIKVHNPLPSLETQITTKVYL</sequence>
<dbReference type="EMBL" id="AYSJ01000003">
    <property type="protein sequence ID" value="ETS32860.1"/>
    <property type="molecule type" value="Genomic_DNA"/>
</dbReference>
<keyword evidence="2" id="KW-1185">Reference proteome</keyword>
<reference evidence="1 2" key="1">
    <citation type="submission" date="2013-11" db="EMBL/GenBank/DDBJ databases">
        <title>Elucidation of the Photorhabdus temperata genome and generation of transposon mutant library to identify motility mutants.</title>
        <authorList>
            <person name="Hurst S.G.IV."/>
            <person name="Micheals B."/>
            <person name="Abebe-Akele F."/>
            <person name="Rowedder H."/>
            <person name="Bullock H."/>
            <person name="Jackobeck R."/>
            <person name="Janicki E."/>
            <person name="Tisa L.S."/>
        </authorList>
    </citation>
    <scope>NUCLEOTIDE SEQUENCE [LARGE SCALE GENOMIC DNA]</scope>
    <source>
        <strain evidence="1 2">NC19</strain>
    </source>
</reference>
<evidence type="ECO:0000313" key="2">
    <source>
        <dbReference type="Proteomes" id="UP000018957"/>
    </source>
</evidence>
<dbReference type="AlphaFoldDB" id="W3VCK7"/>
<dbReference type="Proteomes" id="UP000018957">
    <property type="component" value="Unassembled WGS sequence"/>
</dbReference>
<name>W3VCK7_9GAMM</name>
<proteinExistence type="predicted"/>
<protein>
    <submittedName>
        <fullName evidence="1">Uncharacterized protein</fullName>
    </submittedName>
</protein>